<evidence type="ECO:0000256" key="1">
    <source>
        <dbReference type="ARBA" id="ARBA00023054"/>
    </source>
</evidence>
<dbReference type="STRING" id="43041.A0A182JTE7"/>
<protein>
    <recommendedName>
        <fullName evidence="4">Cilia- and flagella-associated protein 58 central coiled coil domain-containing protein</fullName>
    </recommendedName>
</protein>
<keyword evidence="1 2" id="KW-0175">Coiled coil</keyword>
<evidence type="ECO:0000313" key="5">
    <source>
        <dbReference type="EnsemblMetazoa" id="ACHR001779-PA"/>
    </source>
</evidence>
<dbReference type="EnsemblMetazoa" id="ACHR001779-RA">
    <property type="protein sequence ID" value="ACHR001779-PA"/>
    <property type="gene ID" value="ACHR001779"/>
</dbReference>
<reference evidence="5" key="2">
    <citation type="submission" date="2020-05" db="UniProtKB">
        <authorList>
            <consortium name="EnsemblMetazoa"/>
        </authorList>
    </citation>
    <scope>IDENTIFICATION</scope>
    <source>
        <strain evidence="5">ACHKN1017</strain>
    </source>
</reference>
<feature type="coiled-coil region" evidence="2">
    <location>
        <begin position="121"/>
        <end position="292"/>
    </location>
</feature>
<dbReference type="PANTHER" id="PTHR32083:SF0">
    <property type="entry name" value="CILIA AND FLAGELLA-ASSOCIATED PROTEIN 58"/>
    <property type="match status" value="1"/>
</dbReference>
<feature type="region of interest" description="Disordered" evidence="3">
    <location>
        <begin position="1"/>
        <end position="23"/>
    </location>
</feature>
<feature type="domain" description="Cilia- and flagella-associated protein 58 central coiled coil" evidence="4">
    <location>
        <begin position="378"/>
        <end position="683"/>
    </location>
</feature>
<dbReference type="InterPro" id="IPR049270">
    <property type="entry name" value="CFAP58_CC"/>
</dbReference>
<accession>A0A182JTE7</accession>
<feature type="coiled-coil region" evidence="2">
    <location>
        <begin position="824"/>
        <end position="852"/>
    </location>
</feature>
<dbReference type="GO" id="GO:0005856">
    <property type="term" value="C:cytoskeleton"/>
    <property type="evidence" value="ECO:0007669"/>
    <property type="project" value="TreeGrafter"/>
</dbReference>
<name>A0A182JTE7_9DIPT</name>
<reference evidence="6" key="1">
    <citation type="submission" date="2013-03" db="EMBL/GenBank/DDBJ databases">
        <title>The Genome Sequence of Anopheles christyi ACHKN1017.</title>
        <authorList>
            <consortium name="The Broad Institute Genomics Platform"/>
            <person name="Neafsey D.E."/>
            <person name="Besansky N."/>
            <person name="Walker B."/>
            <person name="Young S.K."/>
            <person name="Zeng Q."/>
            <person name="Gargeya S."/>
            <person name="Fitzgerald M."/>
            <person name="Haas B."/>
            <person name="Abouelleil A."/>
            <person name="Allen A.W."/>
            <person name="Alvarado L."/>
            <person name="Arachchi H.M."/>
            <person name="Berlin A.M."/>
            <person name="Chapman S.B."/>
            <person name="Gainer-Dewar J."/>
            <person name="Goldberg J."/>
            <person name="Griggs A."/>
            <person name="Gujja S."/>
            <person name="Hansen M."/>
            <person name="Howarth C."/>
            <person name="Imamovic A."/>
            <person name="Ireland A."/>
            <person name="Larimer J."/>
            <person name="McCowan C."/>
            <person name="Murphy C."/>
            <person name="Pearson M."/>
            <person name="Poon T.W."/>
            <person name="Priest M."/>
            <person name="Roberts A."/>
            <person name="Saif S."/>
            <person name="Shea T."/>
            <person name="Sisk P."/>
            <person name="Sykes S."/>
            <person name="Wortman J."/>
            <person name="Nusbaum C."/>
            <person name="Birren B."/>
        </authorList>
    </citation>
    <scope>NUCLEOTIDE SEQUENCE [LARGE SCALE GENOMIC DNA]</scope>
    <source>
        <strain evidence="6">ACHKN1017</strain>
    </source>
</reference>
<keyword evidence="6" id="KW-1185">Reference proteome</keyword>
<evidence type="ECO:0000259" key="4">
    <source>
        <dbReference type="Pfam" id="PF21771"/>
    </source>
</evidence>
<dbReference type="PANTHER" id="PTHR32083">
    <property type="entry name" value="CILIA AND FLAGELLA-ASSOCIATED PROTEIN 58-RELATED"/>
    <property type="match status" value="1"/>
</dbReference>
<dbReference type="Proteomes" id="UP000075881">
    <property type="component" value="Unassembled WGS sequence"/>
</dbReference>
<sequence length="898" mass="104097">MDQIEESGEDSQAPESTFEDDLVPKEITDEFFEELCSKANVTVKDLQGNGQYGLAEDFQKLLITGQNLRQQLIEEQDRIAKMQDEVSAASGRVAQAMQLSQRDQDTIQTLKSEIQDAWKRADAAQTREQNVQEAMNQMREKLEKLHAESDRYGDRDDDVGSTMNKHKEGIMRERDRLYVEVEELNRRLHTQRLYMEELEQKCLDSETKVKELYKVLDETSNEAFRDKRQLESLQTQHTEIVAELATKTEEAKHFKELAENNYKTTMKQTMQMAALRTNMERIETNKNLLQVKLAKTAGDFENMVQLKEKVTNEFNTKVNILKLKEDENNKFRLENAKLLKTRDLLQKRIQAIEAIKGTLDLEVAKLKNTIVTFEKERDASKKSYDMARKQVDAVLRERDLVRKDLVKASKTISDQTEQMTLLDKHQKTLENEIKAHQAAAQKQQTLMLKIEKDRDRNAEEVQNLSDRIEQLNEDLLYKQNLITELREKLKESESKLFQCQNLLEITRGERNIFERDLTTCSKETEGLKERLKNAIRTLDQLKEENANKVAELFKANKTIDKVEKEKQTLKTDVQNISIALQHSKSELSEKTNENTRLNKTLSDDATNMTRLKKQMEGAINEKDLVKVQLTQRVEEINNLTEKLNMLNMALDRGENQYRDRLDDIRLLKIEISNLRSQRNLLTRGLANTADMRQEVLQLNRVLNQERVKARALEDEMLTPMNVHRWRKLSGKDPEKMDLIVKVQTLQRRVLYQSVTVSEQEKTLQQSEKMYDALKDVVEKLPSHKVKERLSATQRALTARTKKLKALAAEIRIKELDSKSKDCTLEELKQALLETKKELVKEKREKIKLVENIRGHRADGPALVAGQHTSSDIIVIRTTSQSAHSSSYRTLGSGFKAIC</sequence>
<evidence type="ECO:0000256" key="2">
    <source>
        <dbReference type="SAM" id="Coils"/>
    </source>
</evidence>
<evidence type="ECO:0000313" key="6">
    <source>
        <dbReference type="Proteomes" id="UP000075881"/>
    </source>
</evidence>
<dbReference type="VEuPathDB" id="VectorBase:ACHR001779"/>
<organism evidence="5 6">
    <name type="scientific">Anopheles christyi</name>
    <dbReference type="NCBI Taxonomy" id="43041"/>
    <lineage>
        <taxon>Eukaryota</taxon>
        <taxon>Metazoa</taxon>
        <taxon>Ecdysozoa</taxon>
        <taxon>Arthropoda</taxon>
        <taxon>Hexapoda</taxon>
        <taxon>Insecta</taxon>
        <taxon>Pterygota</taxon>
        <taxon>Neoptera</taxon>
        <taxon>Endopterygota</taxon>
        <taxon>Diptera</taxon>
        <taxon>Nematocera</taxon>
        <taxon>Culicoidea</taxon>
        <taxon>Culicidae</taxon>
        <taxon>Anophelinae</taxon>
        <taxon>Anopheles</taxon>
    </lineage>
</organism>
<evidence type="ECO:0000256" key="3">
    <source>
        <dbReference type="SAM" id="MobiDB-lite"/>
    </source>
</evidence>
<feature type="coiled-coil region" evidence="2">
    <location>
        <begin position="426"/>
        <end position="656"/>
    </location>
</feature>
<dbReference type="Pfam" id="PF21771">
    <property type="entry name" value="CFAP58_CC"/>
    <property type="match status" value="1"/>
</dbReference>
<dbReference type="AlphaFoldDB" id="A0A182JTE7"/>
<proteinExistence type="predicted"/>